<accession>A0A6A6CBU7</accession>
<keyword evidence="3" id="KW-1185">Reference proteome</keyword>
<dbReference type="Proteomes" id="UP000799537">
    <property type="component" value="Unassembled WGS sequence"/>
</dbReference>
<feature type="region of interest" description="Disordered" evidence="1">
    <location>
        <begin position="234"/>
        <end position="254"/>
    </location>
</feature>
<reference evidence="2" key="1">
    <citation type="journal article" date="2020" name="Stud. Mycol.">
        <title>101 Dothideomycetes genomes: a test case for predicting lifestyles and emergence of pathogens.</title>
        <authorList>
            <person name="Haridas S."/>
            <person name="Albert R."/>
            <person name="Binder M."/>
            <person name="Bloem J."/>
            <person name="Labutti K."/>
            <person name="Salamov A."/>
            <person name="Andreopoulos B."/>
            <person name="Baker S."/>
            <person name="Barry K."/>
            <person name="Bills G."/>
            <person name="Bluhm B."/>
            <person name="Cannon C."/>
            <person name="Castanera R."/>
            <person name="Culley D."/>
            <person name="Daum C."/>
            <person name="Ezra D."/>
            <person name="Gonzalez J."/>
            <person name="Henrissat B."/>
            <person name="Kuo A."/>
            <person name="Liang C."/>
            <person name="Lipzen A."/>
            <person name="Lutzoni F."/>
            <person name="Magnuson J."/>
            <person name="Mondo S."/>
            <person name="Nolan M."/>
            <person name="Ohm R."/>
            <person name="Pangilinan J."/>
            <person name="Park H.-J."/>
            <person name="Ramirez L."/>
            <person name="Alfaro M."/>
            <person name="Sun H."/>
            <person name="Tritt A."/>
            <person name="Yoshinaga Y."/>
            <person name="Zwiers L.-H."/>
            <person name="Turgeon B."/>
            <person name="Goodwin S."/>
            <person name="Spatafora J."/>
            <person name="Crous P."/>
            <person name="Grigoriev I."/>
        </authorList>
    </citation>
    <scope>NUCLEOTIDE SEQUENCE</scope>
    <source>
        <strain evidence="2">ATCC 36951</strain>
    </source>
</reference>
<dbReference type="OrthoDB" id="3648886at2759"/>
<dbReference type="AlphaFoldDB" id="A0A6A6CBU7"/>
<evidence type="ECO:0008006" key="4">
    <source>
        <dbReference type="Google" id="ProtNLM"/>
    </source>
</evidence>
<feature type="compositionally biased region" description="Acidic residues" evidence="1">
    <location>
        <begin position="237"/>
        <end position="254"/>
    </location>
</feature>
<gene>
    <name evidence="2" type="ORF">M409DRAFT_25038</name>
</gene>
<proteinExistence type="predicted"/>
<protein>
    <recommendedName>
        <fullName evidence="4">BTB domain-containing protein</fullName>
    </recommendedName>
</protein>
<name>A0A6A6CBU7_ZASCE</name>
<evidence type="ECO:0000313" key="2">
    <source>
        <dbReference type="EMBL" id="KAF2164644.1"/>
    </source>
</evidence>
<feature type="region of interest" description="Disordered" evidence="1">
    <location>
        <begin position="1"/>
        <end position="23"/>
    </location>
</feature>
<dbReference type="GeneID" id="54560786"/>
<dbReference type="RefSeq" id="XP_033665533.1">
    <property type="nucleotide sequence ID" value="XM_033807514.1"/>
</dbReference>
<evidence type="ECO:0000313" key="3">
    <source>
        <dbReference type="Proteomes" id="UP000799537"/>
    </source>
</evidence>
<sequence length="254" mass="28449">MDQQDNNMDPQPPAIQPTSGLGNMPREIKDLMQQLKSDRLIQIFIGDENEPFLVQEGLLTNASEYFAKALKHELSLGSELGVLRFPEDGPVLQAWGTKHLVLCVHAWVLGDKYLMPRFQNAVMMEFITHFREGYLPDSKSLVNTLLRLSPAGSEIRRIIAEEVIFIMYGDQAARIKSSDLTAADEGGSGIAASLLDAFEAYKEKDGVLLRWDVAFRVDYSSLREYLVVDGVSRLEEPSDDEMSDESKESDDDSS</sequence>
<evidence type="ECO:0000256" key="1">
    <source>
        <dbReference type="SAM" id="MobiDB-lite"/>
    </source>
</evidence>
<dbReference type="EMBL" id="ML993603">
    <property type="protein sequence ID" value="KAF2164644.1"/>
    <property type="molecule type" value="Genomic_DNA"/>
</dbReference>
<organism evidence="2 3">
    <name type="scientific">Zasmidium cellare ATCC 36951</name>
    <dbReference type="NCBI Taxonomy" id="1080233"/>
    <lineage>
        <taxon>Eukaryota</taxon>
        <taxon>Fungi</taxon>
        <taxon>Dikarya</taxon>
        <taxon>Ascomycota</taxon>
        <taxon>Pezizomycotina</taxon>
        <taxon>Dothideomycetes</taxon>
        <taxon>Dothideomycetidae</taxon>
        <taxon>Mycosphaerellales</taxon>
        <taxon>Mycosphaerellaceae</taxon>
        <taxon>Zasmidium</taxon>
    </lineage>
</organism>